<sequence>MVKKHTKGVATKTSATEVDAFLAKVAQTPLVPEGGGFGRIIFALDATASREPTWDIACDIQAEMFSETTALGRLRVQLVYYRGFGEFESGSFIDSSTNLLRDMLGVYCLGGRTQIGQVLNHSLSEHSEKRVSAVIFIGDACEENIDELCHAAGEMGIRNLPVFVFHEGSDVIAKKAFEQIASLSGGAY</sequence>
<evidence type="ECO:0008006" key="2">
    <source>
        <dbReference type="Google" id="ProtNLM"/>
    </source>
</evidence>
<dbReference type="AlphaFoldDB" id="A0A382WES3"/>
<dbReference type="EMBL" id="UINC01159184">
    <property type="protein sequence ID" value="SVD57134.1"/>
    <property type="molecule type" value="Genomic_DNA"/>
</dbReference>
<reference evidence="1" key="1">
    <citation type="submission" date="2018-05" db="EMBL/GenBank/DDBJ databases">
        <authorList>
            <person name="Lanie J.A."/>
            <person name="Ng W.-L."/>
            <person name="Kazmierczak K.M."/>
            <person name="Andrzejewski T.M."/>
            <person name="Davidsen T.M."/>
            <person name="Wayne K.J."/>
            <person name="Tettelin H."/>
            <person name="Glass J.I."/>
            <person name="Rusch D."/>
            <person name="Podicherti R."/>
            <person name="Tsui H.-C.T."/>
            <person name="Winkler M.E."/>
        </authorList>
    </citation>
    <scope>NUCLEOTIDE SEQUENCE</scope>
</reference>
<feature type="non-terminal residue" evidence="1">
    <location>
        <position position="188"/>
    </location>
</feature>
<organism evidence="1">
    <name type="scientific">marine metagenome</name>
    <dbReference type="NCBI Taxonomy" id="408172"/>
    <lineage>
        <taxon>unclassified sequences</taxon>
        <taxon>metagenomes</taxon>
        <taxon>ecological metagenomes</taxon>
    </lineage>
</organism>
<evidence type="ECO:0000313" key="1">
    <source>
        <dbReference type="EMBL" id="SVD57134.1"/>
    </source>
</evidence>
<protein>
    <recommendedName>
        <fullName evidence="2">VWFA domain-containing protein</fullName>
    </recommendedName>
</protein>
<accession>A0A382WES3</accession>
<dbReference type="SUPFAM" id="SSF53300">
    <property type="entry name" value="vWA-like"/>
    <property type="match status" value="1"/>
</dbReference>
<proteinExistence type="predicted"/>
<dbReference type="InterPro" id="IPR036465">
    <property type="entry name" value="vWFA_dom_sf"/>
</dbReference>
<name>A0A382WES3_9ZZZZ</name>
<gene>
    <name evidence="1" type="ORF">METZ01_LOCUS409988</name>
</gene>